<dbReference type="EMBL" id="RIBS01000001">
    <property type="protein sequence ID" value="RNF86231.1"/>
    <property type="molecule type" value="Genomic_DNA"/>
</dbReference>
<dbReference type="AlphaFoldDB" id="A0A3M8SXX9"/>
<keyword evidence="1" id="KW-0472">Membrane</keyword>
<accession>A0A3M8SXX9</accession>
<evidence type="ECO:0000313" key="2">
    <source>
        <dbReference type="EMBL" id="RNF86231.1"/>
    </source>
</evidence>
<proteinExistence type="predicted"/>
<keyword evidence="1" id="KW-0812">Transmembrane</keyword>
<keyword evidence="3" id="KW-1185">Reference proteome</keyword>
<feature type="transmembrane region" description="Helical" evidence="1">
    <location>
        <begin position="65"/>
        <end position="84"/>
    </location>
</feature>
<dbReference type="OrthoDB" id="6024832at2"/>
<sequence length="187" mass="21587">MNFDGLLKDAWQGVNRPATPGRLAPHMRRHQLRHRLQRAIEIALTLAAVLVFGRSLMTGSIEPSHWLLLPFFVVYLPIAWAFVLRVPRQRNDDVTENTRLYAQLRMAQLRVNLRDLWLARTSAWILVVYAFIANTGVWLIGGASWQRAALTLLGFALAWGAGTLWFVRKLRRTRFREYRAVRRLTGA</sequence>
<organism evidence="2 3">
    <name type="scientific">Montanilutibacter psychrotolerans</name>
    <dbReference type="NCBI Taxonomy" id="1327343"/>
    <lineage>
        <taxon>Bacteria</taxon>
        <taxon>Pseudomonadati</taxon>
        <taxon>Pseudomonadota</taxon>
        <taxon>Gammaproteobacteria</taxon>
        <taxon>Lysobacterales</taxon>
        <taxon>Lysobacteraceae</taxon>
        <taxon>Montanilutibacter</taxon>
    </lineage>
</organism>
<reference evidence="2 3" key="1">
    <citation type="submission" date="2018-11" db="EMBL/GenBank/DDBJ databases">
        <title>Lysobacter cryohumiis sp. nov., isolated from soil in the Tianshan Mountains, Xinjiang, China.</title>
        <authorList>
            <person name="Luo Y."/>
            <person name="Sheng H."/>
        </authorList>
    </citation>
    <scope>NUCLEOTIDE SEQUENCE [LARGE SCALE GENOMIC DNA]</scope>
    <source>
        <strain evidence="2 3">ZS60</strain>
    </source>
</reference>
<dbReference type="Proteomes" id="UP000267049">
    <property type="component" value="Unassembled WGS sequence"/>
</dbReference>
<dbReference type="RefSeq" id="WP_123086350.1">
    <property type="nucleotide sequence ID" value="NZ_RIBS01000001.1"/>
</dbReference>
<gene>
    <name evidence="2" type="ORF">EER27_02070</name>
</gene>
<feature type="transmembrane region" description="Helical" evidence="1">
    <location>
        <begin position="147"/>
        <end position="167"/>
    </location>
</feature>
<protein>
    <submittedName>
        <fullName evidence="2">Uncharacterized protein</fullName>
    </submittedName>
</protein>
<feature type="transmembrane region" description="Helical" evidence="1">
    <location>
        <begin position="36"/>
        <end position="53"/>
    </location>
</feature>
<keyword evidence="1" id="KW-1133">Transmembrane helix</keyword>
<comment type="caution">
    <text evidence="2">The sequence shown here is derived from an EMBL/GenBank/DDBJ whole genome shotgun (WGS) entry which is preliminary data.</text>
</comment>
<feature type="transmembrane region" description="Helical" evidence="1">
    <location>
        <begin position="123"/>
        <end position="141"/>
    </location>
</feature>
<evidence type="ECO:0000313" key="3">
    <source>
        <dbReference type="Proteomes" id="UP000267049"/>
    </source>
</evidence>
<evidence type="ECO:0000256" key="1">
    <source>
        <dbReference type="SAM" id="Phobius"/>
    </source>
</evidence>
<name>A0A3M8SXX9_9GAMM</name>